<feature type="domain" description="Class II aldolase/adducin N-terminal" evidence="2">
    <location>
        <begin position="40"/>
        <end position="222"/>
    </location>
</feature>
<dbReference type="InterPro" id="IPR036409">
    <property type="entry name" value="Aldolase_II/adducin_N_sf"/>
</dbReference>
<dbReference type="Proteomes" id="UP000563524">
    <property type="component" value="Unassembled WGS sequence"/>
</dbReference>
<dbReference type="PANTHER" id="PTHR10672:SF3">
    <property type="entry name" value="PROTEIN HU-LI TAI SHAO"/>
    <property type="match status" value="1"/>
</dbReference>
<gene>
    <name evidence="3" type="ORF">GGQ59_000249</name>
</gene>
<organism evidence="3 4">
    <name type="scientific">Parvularcula dongshanensis</name>
    <dbReference type="NCBI Taxonomy" id="1173995"/>
    <lineage>
        <taxon>Bacteria</taxon>
        <taxon>Pseudomonadati</taxon>
        <taxon>Pseudomonadota</taxon>
        <taxon>Alphaproteobacteria</taxon>
        <taxon>Parvularculales</taxon>
        <taxon>Parvularculaceae</taxon>
        <taxon>Parvularcula</taxon>
    </lineage>
</organism>
<dbReference type="Pfam" id="PF00596">
    <property type="entry name" value="Aldolase_II"/>
    <property type="match status" value="1"/>
</dbReference>
<proteinExistence type="inferred from homology"/>
<comment type="caution">
    <text evidence="3">The sequence shown here is derived from an EMBL/GenBank/DDBJ whole genome shotgun (WGS) entry which is preliminary data.</text>
</comment>
<keyword evidence="4" id="KW-1185">Reference proteome</keyword>
<dbReference type="InterPro" id="IPR001303">
    <property type="entry name" value="Aldolase_II/adducin_N"/>
</dbReference>
<evidence type="ECO:0000313" key="3">
    <source>
        <dbReference type="EMBL" id="MBB4657749.1"/>
    </source>
</evidence>
<dbReference type="SMART" id="SM01007">
    <property type="entry name" value="Aldolase_II"/>
    <property type="match status" value="1"/>
</dbReference>
<dbReference type="NCBIfam" id="NF005451">
    <property type="entry name" value="PRK07044.1"/>
    <property type="match status" value="1"/>
</dbReference>
<dbReference type="SUPFAM" id="SSF53639">
    <property type="entry name" value="AraD/HMP-PK domain-like"/>
    <property type="match status" value="1"/>
</dbReference>
<protein>
    <submittedName>
        <fullName evidence="3">Ribulose-5-phosphate 4-epimerase/fuculose-1-phosphate aldolase</fullName>
    </submittedName>
</protein>
<dbReference type="AlphaFoldDB" id="A0A840HYU6"/>
<evidence type="ECO:0000256" key="1">
    <source>
        <dbReference type="ARBA" id="ARBA00037961"/>
    </source>
</evidence>
<dbReference type="Gene3D" id="3.40.225.10">
    <property type="entry name" value="Class II aldolase/adducin N-terminal domain"/>
    <property type="match status" value="1"/>
</dbReference>
<dbReference type="EMBL" id="JACHOB010000001">
    <property type="protein sequence ID" value="MBB4657749.1"/>
    <property type="molecule type" value="Genomic_DNA"/>
</dbReference>
<dbReference type="PANTHER" id="PTHR10672">
    <property type="entry name" value="ADDUCIN"/>
    <property type="match status" value="1"/>
</dbReference>
<evidence type="ECO:0000313" key="4">
    <source>
        <dbReference type="Proteomes" id="UP000563524"/>
    </source>
</evidence>
<comment type="similarity">
    <text evidence="1">Belongs to the aldolase class II family.</text>
</comment>
<reference evidence="3 4" key="1">
    <citation type="submission" date="2020-08" db="EMBL/GenBank/DDBJ databases">
        <title>Genomic Encyclopedia of Type Strains, Phase IV (KMG-IV): sequencing the most valuable type-strain genomes for metagenomic binning, comparative biology and taxonomic classification.</title>
        <authorList>
            <person name="Goeker M."/>
        </authorList>
    </citation>
    <scope>NUCLEOTIDE SEQUENCE [LARGE SCALE GENOMIC DNA]</scope>
    <source>
        <strain evidence="3 4">DSM 102850</strain>
    </source>
</reference>
<accession>A0A840HYU6</accession>
<dbReference type="GO" id="GO:0051015">
    <property type="term" value="F:actin filament binding"/>
    <property type="evidence" value="ECO:0007669"/>
    <property type="project" value="TreeGrafter"/>
</dbReference>
<dbReference type="GO" id="GO:0005856">
    <property type="term" value="C:cytoskeleton"/>
    <property type="evidence" value="ECO:0007669"/>
    <property type="project" value="TreeGrafter"/>
</dbReference>
<dbReference type="InterPro" id="IPR051017">
    <property type="entry name" value="Aldolase-II_Adducin_sf"/>
</dbReference>
<evidence type="ECO:0000259" key="2">
    <source>
        <dbReference type="SMART" id="SM01007"/>
    </source>
</evidence>
<sequence length="277" mass="30665">MEHHAANVLAGVGAGFDLPDPASLPSLNGKVSDHEWQIRCELAATYRLAALYGWDDLVFTHISARLPDEDGEARFLINPYGALFEEMTASSLVKIDMEGRKVVDSPYFTNPAGFVVHSAVHLHRHDAGCVLHLHSPYGVAVSAQKGGLHRYTQFAMIVIGDLAYHDYEGIALESEERERLVRDLGQRHMMMLRNHGTLTLGENCALAFLRMYILEQACRTQILAQAAGDDALLEDTEEMADLVGRQGAPGFTKGLGDNLTWPALMRKLSRQNPGWDR</sequence>
<dbReference type="RefSeq" id="WP_183815102.1">
    <property type="nucleotide sequence ID" value="NZ_JACHOB010000001.1"/>
</dbReference>
<name>A0A840HYU6_9PROT</name>